<reference evidence="14" key="1">
    <citation type="submission" date="2020-07" db="EMBL/GenBank/DDBJ databases">
        <title>The High-quality genome of the commercially important snow crab, Chionoecetes opilio.</title>
        <authorList>
            <person name="Jeong J.-H."/>
            <person name="Ryu S."/>
        </authorList>
    </citation>
    <scope>NUCLEOTIDE SEQUENCE</scope>
    <source>
        <strain evidence="14">MADBK_172401_WGS</strain>
        <tissue evidence="14">Digestive gland</tissue>
    </source>
</reference>
<evidence type="ECO:0000256" key="2">
    <source>
        <dbReference type="ARBA" id="ARBA00022723"/>
    </source>
</evidence>
<accession>A0A8J5D1B1</accession>
<feature type="compositionally biased region" description="Polar residues" evidence="11">
    <location>
        <begin position="121"/>
        <end position="130"/>
    </location>
</feature>
<feature type="domain" description="Nuclear receptor" evidence="12">
    <location>
        <begin position="317"/>
        <end position="392"/>
    </location>
</feature>
<dbReference type="CDD" id="cd07167">
    <property type="entry name" value="NR_DBD_Lrh-1_like"/>
    <property type="match status" value="1"/>
</dbReference>
<feature type="region of interest" description="Disordered" evidence="11">
    <location>
        <begin position="436"/>
        <end position="455"/>
    </location>
</feature>
<dbReference type="PANTHER" id="PTHR24086:SF25">
    <property type="entry name" value="NUCLEAR HORMONE RECEPTOR FTZ-F1 BETA"/>
    <property type="match status" value="1"/>
</dbReference>
<dbReference type="EMBL" id="JACEEZ010005091">
    <property type="protein sequence ID" value="KAG0725897.1"/>
    <property type="molecule type" value="Genomic_DNA"/>
</dbReference>
<dbReference type="Gene3D" id="1.10.565.10">
    <property type="entry name" value="Retinoid X Receptor"/>
    <property type="match status" value="1"/>
</dbReference>
<dbReference type="PROSITE" id="PS00031">
    <property type="entry name" value="NUCLEAR_REC_DBD_1"/>
    <property type="match status" value="1"/>
</dbReference>
<dbReference type="Proteomes" id="UP000770661">
    <property type="component" value="Unassembled WGS sequence"/>
</dbReference>
<keyword evidence="7 10" id="KW-0804">Transcription</keyword>
<evidence type="ECO:0000256" key="1">
    <source>
        <dbReference type="ARBA" id="ARBA00004123"/>
    </source>
</evidence>
<feature type="compositionally biased region" description="Basic and acidic residues" evidence="11">
    <location>
        <begin position="283"/>
        <end position="295"/>
    </location>
</feature>
<evidence type="ECO:0000256" key="10">
    <source>
        <dbReference type="RuleBase" id="RU004334"/>
    </source>
</evidence>
<dbReference type="Pfam" id="PF00104">
    <property type="entry name" value="Hormone_recep"/>
    <property type="match status" value="1"/>
</dbReference>
<dbReference type="FunFam" id="1.10.565.10:FF:000036">
    <property type="entry name" value="Nuclear hormone receptor FTZ-F1 beta"/>
    <property type="match status" value="1"/>
</dbReference>
<evidence type="ECO:0000256" key="11">
    <source>
        <dbReference type="SAM" id="MobiDB-lite"/>
    </source>
</evidence>
<dbReference type="InterPro" id="IPR001628">
    <property type="entry name" value="Znf_hrmn_rcpt"/>
</dbReference>
<evidence type="ECO:0000256" key="9">
    <source>
        <dbReference type="ARBA" id="ARBA00023242"/>
    </source>
</evidence>
<dbReference type="FunFam" id="3.30.50.10:FF:000037">
    <property type="entry name" value="Nuclear hormone receptor FTZ-F1 beta"/>
    <property type="match status" value="1"/>
</dbReference>
<organism evidence="14 15">
    <name type="scientific">Chionoecetes opilio</name>
    <name type="common">Atlantic snow crab</name>
    <name type="synonym">Cancer opilio</name>
    <dbReference type="NCBI Taxonomy" id="41210"/>
    <lineage>
        <taxon>Eukaryota</taxon>
        <taxon>Metazoa</taxon>
        <taxon>Ecdysozoa</taxon>
        <taxon>Arthropoda</taxon>
        <taxon>Crustacea</taxon>
        <taxon>Multicrustacea</taxon>
        <taxon>Malacostraca</taxon>
        <taxon>Eumalacostraca</taxon>
        <taxon>Eucarida</taxon>
        <taxon>Decapoda</taxon>
        <taxon>Pleocyemata</taxon>
        <taxon>Brachyura</taxon>
        <taxon>Eubrachyura</taxon>
        <taxon>Majoidea</taxon>
        <taxon>Majidae</taxon>
        <taxon>Chionoecetes</taxon>
    </lineage>
</organism>
<dbReference type="SUPFAM" id="SSF48508">
    <property type="entry name" value="Nuclear receptor ligand-binding domain"/>
    <property type="match status" value="1"/>
</dbReference>
<dbReference type="InterPro" id="IPR001723">
    <property type="entry name" value="Nuclear_hrmn_rcpt"/>
</dbReference>
<dbReference type="GO" id="GO:0005634">
    <property type="term" value="C:nucleus"/>
    <property type="evidence" value="ECO:0007669"/>
    <property type="project" value="UniProtKB-SubCell"/>
</dbReference>
<dbReference type="InterPro" id="IPR016355">
    <property type="entry name" value="NR5-like"/>
</dbReference>
<keyword evidence="6 10" id="KW-0238">DNA-binding</keyword>
<keyword evidence="9 10" id="KW-0539">Nucleus</keyword>
<feature type="region of interest" description="Disordered" evidence="11">
    <location>
        <begin position="121"/>
        <end position="295"/>
    </location>
</feature>
<dbReference type="SMART" id="SM00430">
    <property type="entry name" value="HOLI"/>
    <property type="match status" value="1"/>
</dbReference>
<dbReference type="Pfam" id="PF00105">
    <property type="entry name" value="zf-C4"/>
    <property type="match status" value="1"/>
</dbReference>
<dbReference type="PRINTS" id="PR00047">
    <property type="entry name" value="STROIDFINGER"/>
</dbReference>
<evidence type="ECO:0000256" key="6">
    <source>
        <dbReference type="ARBA" id="ARBA00023125"/>
    </source>
</evidence>
<comment type="caution">
    <text evidence="14">The sequence shown here is derived from an EMBL/GenBank/DDBJ whole genome shotgun (WGS) entry which is preliminary data.</text>
</comment>
<dbReference type="GO" id="GO:0004879">
    <property type="term" value="F:nuclear receptor activity"/>
    <property type="evidence" value="ECO:0007669"/>
    <property type="project" value="InterPro"/>
</dbReference>
<evidence type="ECO:0000256" key="4">
    <source>
        <dbReference type="ARBA" id="ARBA00022833"/>
    </source>
</evidence>
<evidence type="ECO:0000259" key="12">
    <source>
        <dbReference type="PROSITE" id="PS51030"/>
    </source>
</evidence>
<dbReference type="InterPro" id="IPR000536">
    <property type="entry name" value="Nucl_hrmn_rcpt_lig-bd"/>
</dbReference>
<keyword evidence="2 10" id="KW-0479">Metal-binding</keyword>
<protein>
    <submittedName>
        <fullName evidence="14">Nuclear hormone receptor FTZ-F1 beta</fullName>
    </submittedName>
</protein>
<keyword evidence="3 10" id="KW-0863">Zinc-finger</keyword>
<dbReference type="GO" id="GO:0043565">
    <property type="term" value="F:sequence-specific DNA binding"/>
    <property type="evidence" value="ECO:0007669"/>
    <property type="project" value="InterPro"/>
</dbReference>
<dbReference type="SUPFAM" id="SSF57716">
    <property type="entry name" value="Glucocorticoid receptor-like (DNA-binding domain)"/>
    <property type="match status" value="1"/>
</dbReference>
<comment type="subcellular location">
    <subcellularLocation>
        <location evidence="1 10">Nucleus</location>
    </subcellularLocation>
</comment>
<dbReference type="PANTHER" id="PTHR24086">
    <property type="entry name" value="NUCLEAR RECEPTOR SUBFAMILY 5 GROUP A"/>
    <property type="match status" value="1"/>
</dbReference>
<dbReference type="PROSITE" id="PS51030">
    <property type="entry name" value="NUCLEAR_REC_DBD_2"/>
    <property type="match status" value="1"/>
</dbReference>
<keyword evidence="5 10" id="KW-0805">Transcription regulation</keyword>
<proteinExistence type="inferred from homology"/>
<keyword evidence="15" id="KW-1185">Reference proteome</keyword>
<dbReference type="GO" id="GO:0008270">
    <property type="term" value="F:zinc ion binding"/>
    <property type="evidence" value="ECO:0007669"/>
    <property type="project" value="UniProtKB-KW"/>
</dbReference>
<evidence type="ECO:0000256" key="7">
    <source>
        <dbReference type="ARBA" id="ARBA00023163"/>
    </source>
</evidence>
<feature type="compositionally biased region" description="Polar residues" evidence="11">
    <location>
        <begin position="224"/>
        <end position="237"/>
    </location>
</feature>
<sequence>MWSEVASHRDPMCDVMLSRGHGGGQGRFTLQNLILGHQFAYKLEEQMRVDAEEPMSPMSPMSQGSDHDHEKPAIRQTVWGVRVSETAARRCEAWECRDKGGAGRGRGVVKLEECGEEQIVYSSQPASHTDSPVPPRSDSGCEVLPGPYTPSQSPLLPRLHPHTHSPTHLYSPTQSPGPSRHVSGFSSPYSHTPSTGLSRNNSDASQYGGSYNSYSSAPSPISPTHYSPSQSPIQQRHINFPMPTHQSPNLGRVPQYTGAAPGALFSAPLDLRESHNHNPIGHPDSKDSKDDDRPVTDLQQHSVLAAQSGITRQQLINSPCPICGDKISGFHYGIFSCESCKGFFKRTVQNKKNYVCMRGSTCTVSTSTRKKCPACRFDKCLCMGMKLEAIREDRTRGGRSTYHCNSSPYPLPPSLVTPTTAGHPLDPHRLPDATAVKAEPSDGEEIKPSPSDDKRPIPLLLQQIHDVEHLWHCSESEMEQLRQSEEAARHAMENNSPDFLNNLCHIADHRLYKIVKWCKSLPLFRHITIDDQICLLINSWCELLLLSCCFRSMDSPGEIRVSSGRTMTLQQAEAMGIGPCIERMLNLTYQLSRLQVDKYEYMAMKVIVLLSSDVSGLHEGEKVRDSQKKVVQALQEYTLTHYPHLPPKFGELLLRIPELQRTCQASKEMLSMKKKEGDVPSFNFLFELLRGDH</sequence>
<dbReference type="OrthoDB" id="5984981at2759"/>
<dbReference type="InterPro" id="IPR035500">
    <property type="entry name" value="NHR-like_dom_sf"/>
</dbReference>
<feature type="compositionally biased region" description="Polar residues" evidence="11">
    <location>
        <begin position="166"/>
        <end position="177"/>
    </location>
</feature>
<dbReference type="CDD" id="cd06930">
    <property type="entry name" value="NR_LBD_F2"/>
    <property type="match status" value="1"/>
</dbReference>
<evidence type="ECO:0000313" key="15">
    <source>
        <dbReference type="Proteomes" id="UP000770661"/>
    </source>
</evidence>
<feature type="compositionally biased region" description="Basic and acidic residues" evidence="11">
    <location>
        <begin position="444"/>
        <end position="455"/>
    </location>
</feature>
<gene>
    <name evidence="14" type="primary">Hr39</name>
    <name evidence="14" type="ORF">GWK47_037684</name>
</gene>
<evidence type="ECO:0000313" key="14">
    <source>
        <dbReference type="EMBL" id="KAG0725897.1"/>
    </source>
</evidence>
<evidence type="ECO:0000256" key="8">
    <source>
        <dbReference type="ARBA" id="ARBA00023170"/>
    </source>
</evidence>
<keyword evidence="8 10" id="KW-0675">Receptor</keyword>
<feature type="compositionally biased region" description="Polar residues" evidence="11">
    <location>
        <begin position="184"/>
        <end position="204"/>
    </location>
</feature>
<feature type="compositionally biased region" description="Low complexity" evidence="11">
    <location>
        <begin position="205"/>
        <end position="223"/>
    </location>
</feature>
<dbReference type="AlphaFoldDB" id="A0A8J5D1B1"/>
<evidence type="ECO:0000259" key="13">
    <source>
        <dbReference type="PROSITE" id="PS51843"/>
    </source>
</evidence>
<dbReference type="InterPro" id="IPR013088">
    <property type="entry name" value="Znf_NHR/GATA"/>
</dbReference>
<name>A0A8J5D1B1_CHIOP</name>
<evidence type="ECO:0000256" key="5">
    <source>
        <dbReference type="ARBA" id="ARBA00023015"/>
    </source>
</evidence>
<evidence type="ECO:0000256" key="3">
    <source>
        <dbReference type="ARBA" id="ARBA00022771"/>
    </source>
</evidence>
<dbReference type="SMART" id="SM00399">
    <property type="entry name" value="ZnF_C4"/>
    <property type="match status" value="1"/>
</dbReference>
<feature type="domain" description="NR LBD" evidence="13">
    <location>
        <begin position="473"/>
        <end position="692"/>
    </location>
</feature>
<keyword evidence="4 10" id="KW-0862">Zinc</keyword>
<dbReference type="PROSITE" id="PS51843">
    <property type="entry name" value="NR_LBD"/>
    <property type="match status" value="1"/>
</dbReference>
<dbReference type="PRINTS" id="PR00398">
    <property type="entry name" value="STRDHORMONER"/>
</dbReference>
<comment type="similarity">
    <text evidence="10">Belongs to the nuclear hormone receptor family.</text>
</comment>
<dbReference type="Gene3D" id="3.30.50.10">
    <property type="entry name" value="Erythroid Transcription Factor GATA-1, subunit A"/>
    <property type="match status" value="1"/>
</dbReference>